<dbReference type="CDD" id="cd00118">
    <property type="entry name" value="LysM"/>
    <property type="match status" value="1"/>
</dbReference>
<dbReference type="AlphaFoldDB" id="A0A084VW36"/>
<feature type="domain" description="LysM" evidence="2">
    <location>
        <begin position="43"/>
        <end position="87"/>
    </location>
</feature>
<dbReference type="VEuPathDB" id="VectorBase:ASIS019862"/>
<dbReference type="PANTHER" id="PTHR20932">
    <property type="entry name" value="LYSM AND PUTATIVE PEPTIDOGLYCAN-BINDING DOMAIN-CONTAINING PROTEIN"/>
    <property type="match status" value="1"/>
</dbReference>
<evidence type="ECO:0000313" key="4">
    <source>
        <dbReference type="EnsemblMetazoa" id="ASIC009871-PA"/>
    </source>
</evidence>
<reference evidence="3 5" key="1">
    <citation type="journal article" date="2014" name="BMC Genomics">
        <title>Genome sequence of Anopheles sinensis provides insight into genetics basis of mosquito competence for malaria parasites.</title>
        <authorList>
            <person name="Zhou D."/>
            <person name="Zhang D."/>
            <person name="Ding G."/>
            <person name="Shi L."/>
            <person name="Hou Q."/>
            <person name="Ye Y."/>
            <person name="Xu Y."/>
            <person name="Zhou H."/>
            <person name="Xiong C."/>
            <person name="Li S."/>
            <person name="Yu J."/>
            <person name="Hong S."/>
            <person name="Yu X."/>
            <person name="Zou P."/>
            <person name="Chen C."/>
            <person name="Chang X."/>
            <person name="Wang W."/>
            <person name="Lv Y."/>
            <person name="Sun Y."/>
            <person name="Ma L."/>
            <person name="Shen B."/>
            <person name="Zhu C."/>
        </authorList>
    </citation>
    <scope>NUCLEOTIDE SEQUENCE [LARGE SCALE GENOMIC DNA]</scope>
</reference>
<dbReference type="STRING" id="74873.A0A084VW36"/>
<dbReference type="EnsemblMetazoa" id="ASIC009871-RA">
    <property type="protein sequence ID" value="ASIC009871-PA"/>
    <property type="gene ID" value="ASIC009871"/>
</dbReference>
<feature type="compositionally biased region" description="Basic residues" evidence="1">
    <location>
        <begin position="271"/>
        <end position="282"/>
    </location>
</feature>
<keyword evidence="5" id="KW-1185">Reference proteome</keyword>
<gene>
    <name evidence="3" type="ORF">ZHAS_00009871</name>
</gene>
<name>A0A084VW36_ANOSI</name>
<dbReference type="PROSITE" id="PS51782">
    <property type="entry name" value="LYSM"/>
    <property type="match status" value="1"/>
</dbReference>
<dbReference type="Pfam" id="PF01476">
    <property type="entry name" value="LysM"/>
    <property type="match status" value="1"/>
</dbReference>
<feature type="compositionally biased region" description="Acidic residues" evidence="1">
    <location>
        <begin position="331"/>
        <end position="340"/>
    </location>
</feature>
<dbReference type="InterPro" id="IPR045030">
    <property type="entry name" value="LYSM1-4"/>
</dbReference>
<feature type="compositionally biased region" description="Low complexity" evidence="1">
    <location>
        <begin position="119"/>
        <end position="147"/>
    </location>
</feature>
<feature type="compositionally biased region" description="Polar residues" evidence="1">
    <location>
        <begin position="294"/>
        <end position="303"/>
    </location>
</feature>
<feature type="compositionally biased region" description="Low complexity" evidence="1">
    <location>
        <begin position="283"/>
        <end position="293"/>
    </location>
</feature>
<dbReference type="OrthoDB" id="2107166at2759"/>
<dbReference type="InterPro" id="IPR036779">
    <property type="entry name" value="LysM_dom_sf"/>
</dbReference>
<dbReference type="InterPro" id="IPR018392">
    <property type="entry name" value="LysM"/>
</dbReference>
<dbReference type="SMART" id="SM00257">
    <property type="entry name" value="LysM"/>
    <property type="match status" value="1"/>
</dbReference>
<feature type="region of interest" description="Disordered" evidence="1">
    <location>
        <begin position="213"/>
        <end position="238"/>
    </location>
</feature>
<feature type="region of interest" description="Disordered" evidence="1">
    <location>
        <begin position="259"/>
        <end position="353"/>
    </location>
</feature>
<organism evidence="3">
    <name type="scientific">Anopheles sinensis</name>
    <name type="common">Mosquito</name>
    <dbReference type="NCBI Taxonomy" id="74873"/>
    <lineage>
        <taxon>Eukaryota</taxon>
        <taxon>Metazoa</taxon>
        <taxon>Ecdysozoa</taxon>
        <taxon>Arthropoda</taxon>
        <taxon>Hexapoda</taxon>
        <taxon>Insecta</taxon>
        <taxon>Pterygota</taxon>
        <taxon>Neoptera</taxon>
        <taxon>Endopterygota</taxon>
        <taxon>Diptera</taxon>
        <taxon>Nematocera</taxon>
        <taxon>Culicoidea</taxon>
        <taxon>Culicidae</taxon>
        <taxon>Anophelinae</taxon>
        <taxon>Anopheles</taxon>
    </lineage>
</organism>
<evidence type="ECO:0000256" key="1">
    <source>
        <dbReference type="SAM" id="MobiDB-lite"/>
    </source>
</evidence>
<dbReference type="EMBL" id="ATLV01017431">
    <property type="status" value="NOT_ANNOTATED_CDS"/>
    <property type="molecule type" value="Genomic_DNA"/>
</dbReference>
<dbReference type="VEuPathDB" id="VectorBase:ASIC009871"/>
<dbReference type="PANTHER" id="PTHR20932:SF8">
    <property type="entry name" value="LD22649P"/>
    <property type="match status" value="1"/>
</dbReference>
<dbReference type="SUPFAM" id="SSF54106">
    <property type="entry name" value="LysM domain"/>
    <property type="match status" value="1"/>
</dbReference>
<protein>
    <submittedName>
        <fullName evidence="3">AGAP001430-PA-like protein</fullName>
    </submittedName>
    <submittedName>
        <fullName evidence="4">LysM domain-containing protein</fullName>
    </submittedName>
</protein>
<evidence type="ECO:0000313" key="5">
    <source>
        <dbReference type="Proteomes" id="UP000030765"/>
    </source>
</evidence>
<proteinExistence type="predicted"/>
<accession>A0A084VW36</accession>
<reference evidence="4" key="2">
    <citation type="submission" date="2020-05" db="UniProtKB">
        <authorList>
            <consortium name="EnsemblMetazoa"/>
        </authorList>
    </citation>
    <scope>IDENTIFICATION</scope>
</reference>
<dbReference type="Gene3D" id="3.10.350.10">
    <property type="entry name" value="LysM domain"/>
    <property type="match status" value="1"/>
</dbReference>
<sequence>MEDETMFGEKQSIRDSARSLKKYGSISGGSRSPAALQSSDALIRHDVERTDTLQGLSLKYGCSMEQIRRVNRLLPTDTIFLRPFLMIPVAKESPFYPKDPEAIIRPNTLAARAAASAIPGGAAGSSHGTSNNNNNTSNNNNHSLSSSEDNGYPAHEDSPLVSPEEESRKNLEDFLGKIDSSIASTRKCIAEVQRNSDFVTSSQSDDNLFFSSASGAASGSGSSSGYYSKPRAYSNASSSSSISSYQQYHYHLPAGSSGAQAYGVGGSGTANHHHHNQHHKRQSSSGSAASDTSQLIVMTQATCESDEGEETIHHHHLGEKEVEHGETPASSDDDDDDDDFYSTQNHRHGVTANQDDFMSPEMECLIQQQPDAAKTSIFCSSRQKNHYHHHITHHNHNQRLVRRRLHHTLHRQLQAFGAGLKGKLGDIVGMLVRRGQRLAAVGNPPNHRRRALMLPQSSPIPVEAMQCTNNH</sequence>
<dbReference type="Proteomes" id="UP000030765">
    <property type="component" value="Unassembled WGS sequence"/>
</dbReference>
<dbReference type="EMBL" id="KE525168">
    <property type="protein sequence ID" value="KFB42180.1"/>
    <property type="molecule type" value="Genomic_DNA"/>
</dbReference>
<evidence type="ECO:0000313" key="3">
    <source>
        <dbReference type="EMBL" id="KFB42180.1"/>
    </source>
</evidence>
<evidence type="ECO:0000259" key="2">
    <source>
        <dbReference type="PROSITE" id="PS51782"/>
    </source>
</evidence>
<feature type="region of interest" description="Disordered" evidence="1">
    <location>
        <begin position="119"/>
        <end position="168"/>
    </location>
</feature>